<reference evidence="2 3" key="1">
    <citation type="journal article" date="2012" name="Science">
        <title>The Paleozoic origin of enzymatic lignin decomposition reconstructed from 31 fungal genomes.</title>
        <authorList>
            <person name="Floudas D."/>
            <person name="Binder M."/>
            <person name="Riley R."/>
            <person name="Barry K."/>
            <person name="Blanchette R.A."/>
            <person name="Henrissat B."/>
            <person name="Martinez A.T."/>
            <person name="Otillar R."/>
            <person name="Spatafora J.W."/>
            <person name="Yadav J.S."/>
            <person name="Aerts A."/>
            <person name="Benoit I."/>
            <person name="Boyd A."/>
            <person name="Carlson A."/>
            <person name="Copeland A."/>
            <person name="Coutinho P.M."/>
            <person name="de Vries R.P."/>
            <person name="Ferreira P."/>
            <person name="Findley K."/>
            <person name="Foster B."/>
            <person name="Gaskell J."/>
            <person name="Glotzer D."/>
            <person name="Gorecki P."/>
            <person name="Heitman J."/>
            <person name="Hesse C."/>
            <person name="Hori C."/>
            <person name="Igarashi K."/>
            <person name="Jurgens J.A."/>
            <person name="Kallen N."/>
            <person name="Kersten P."/>
            <person name="Kohler A."/>
            <person name="Kuees U."/>
            <person name="Kumar T.K.A."/>
            <person name="Kuo A."/>
            <person name="LaButti K."/>
            <person name="Larrondo L.F."/>
            <person name="Lindquist E."/>
            <person name="Ling A."/>
            <person name="Lombard V."/>
            <person name="Lucas S."/>
            <person name="Lundell T."/>
            <person name="Martin R."/>
            <person name="McLaughlin D.J."/>
            <person name="Morgenstern I."/>
            <person name="Morin E."/>
            <person name="Murat C."/>
            <person name="Nagy L.G."/>
            <person name="Nolan M."/>
            <person name="Ohm R.A."/>
            <person name="Patyshakuliyeva A."/>
            <person name="Rokas A."/>
            <person name="Ruiz-Duenas F.J."/>
            <person name="Sabat G."/>
            <person name="Salamov A."/>
            <person name="Samejima M."/>
            <person name="Schmutz J."/>
            <person name="Slot J.C."/>
            <person name="St John F."/>
            <person name="Stenlid J."/>
            <person name="Sun H."/>
            <person name="Sun S."/>
            <person name="Syed K."/>
            <person name="Tsang A."/>
            <person name="Wiebenga A."/>
            <person name="Young D."/>
            <person name="Pisabarro A."/>
            <person name="Eastwood D.C."/>
            <person name="Martin F."/>
            <person name="Cullen D."/>
            <person name="Grigoriev I.V."/>
            <person name="Hibbett D.S."/>
        </authorList>
    </citation>
    <scope>NUCLEOTIDE SEQUENCE [LARGE SCALE GENOMIC DNA]</scope>
    <source>
        <strain evidence="2 3">LYAD-421 SS1</strain>
    </source>
</reference>
<dbReference type="GeneID" id="18839511"/>
<dbReference type="AlphaFoldDB" id="R7SU36"/>
<evidence type="ECO:0000256" key="1">
    <source>
        <dbReference type="SAM" id="MobiDB-lite"/>
    </source>
</evidence>
<dbReference type="Proteomes" id="UP000053319">
    <property type="component" value="Unassembled WGS sequence"/>
</dbReference>
<evidence type="ECO:0000313" key="2">
    <source>
        <dbReference type="EMBL" id="EJF59245.1"/>
    </source>
</evidence>
<dbReference type="OrthoDB" id="18915at2759"/>
<feature type="non-terminal residue" evidence="2">
    <location>
        <position position="109"/>
    </location>
</feature>
<dbReference type="HOGENOM" id="CLU_2190152_0_0_1"/>
<feature type="region of interest" description="Disordered" evidence="1">
    <location>
        <begin position="1"/>
        <end position="48"/>
    </location>
</feature>
<protein>
    <submittedName>
        <fullName evidence="2">Uncharacterized protein</fullName>
    </submittedName>
</protein>
<accession>R7SU36</accession>
<dbReference type="RefSeq" id="XP_007368027.1">
    <property type="nucleotide sequence ID" value="XM_007367965.1"/>
</dbReference>
<sequence>MTGALFGDSTSLHVNIPGGSGQPAPASRSPEAPRIRTSDLPDVDDFAPDDDVRMADASQEFEELPPAGLFDHVQAFPGDGLPVPDRPLIAPLVPMLTLREEYENGSQGF</sequence>
<organism evidence="2 3">
    <name type="scientific">Dichomitus squalens (strain LYAD-421)</name>
    <name type="common">Western red white-rot fungus</name>
    <dbReference type="NCBI Taxonomy" id="732165"/>
    <lineage>
        <taxon>Eukaryota</taxon>
        <taxon>Fungi</taxon>
        <taxon>Dikarya</taxon>
        <taxon>Basidiomycota</taxon>
        <taxon>Agaricomycotina</taxon>
        <taxon>Agaricomycetes</taxon>
        <taxon>Polyporales</taxon>
        <taxon>Polyporaceae</taxon>
        <taxon>Dichomitus</taxon>
    </lineage>
</organism>
<evidence type="ECO:0000313" key="3">
    <source>
        <dbReference type="Proteomes" id="UP000053319"/>
    </source>
</evidence>
<proteinExistence type="predicted"/>
<dbReference type="EMBL" id="JH719426">
    <property type="protein sequence ID" value="EJF59245.1"/>
    <property type="molecule type" value="Genomic_DNA"/>
</dbReference>
<gene>
    <name evidence="2" type="ORF">DICSQDRAFT_172229</name>
</gene>
<name>R7SU36_DICSQ</name>
<dbReference type="KEGG" id="dsq:DICSQDRAFT_172229"/>